<keyword evidence="3" id="KW-0804">Transcription</keyword>
<evidence type="ECO:0000313" key="6">
    <source>
        <dbReference type="Proteomes" id="UP001500301"/>
    </source>
</evidence>
<keyword evidence="6" id="KW-1185">Reference proteome</keyword>
<dbReference type="InterPro" id="IPR018060">
    <property type="entry name" value="HTH_AraC"/>
</dbReference>
<dbReference type="PROSITE" id="PS01124">
    <property type="entry name" value="HTH_ARAC_FAMILY_2"/>
    <property type="match status" value="1"/>
</dbReference>
<evidence type="ECO:0000259" key="4">
    <source>
        <dbReference type="PROSITE" id="PS01124"/>
    </source>
</evidence>
<dbReference type="PANTHER" id="PTHR46796:SF6">
    <property type="entry name" value="ARAC SUBFAMILY"/>
    <property type="match status" value="1"/>
</dbReference>
<dbReference type="Pfam" id="PF14525">
    <property type="entry name" value="AraC_binding_2"/>
    <property type="match status" value="1"/>
</dbReference>
<sequence length="319" mass="35485">MTTYTIDGITTGTGSHPGTSAHEAWRDWCSMVHGEFRVDFPEDSYRGRVRRQRTETFELVSWLGESEYVRRESRGIRRDPRGHYELVMPVQKRLHVGPEGADHALVPGEMALLPIDTPFHLAHDDGLQGLMLLIPFQRIDDRLGTAGHRVHHIVADKGLARVTRDLLLSLVRERDHLTGEEFDAAVDRAVDLVCLAVTGEQPTSSRSGDAAVLGAVRRYVREHATDIDFAVQTMAAAIGWSPRYIQSVLARAGLTATELARTERLELARLRLASPAFDHHSISDVAASVGFQSPSAFTAAFRRHFGATPREVRSQPRSE</sequence>
<keyword evidence="2" id="KW-0238">DNA-binding</keyword>
<dbReference type="Proteomes" id="UP001500301">
    <property type="component" value="Unassembled WGS sequence"/>
</dbReference>
<dbReference type="InterPro" id="IPR018062">
    <property type="entry name" value="HTH_AraC-typ_CS"/>
</dbReference>
<proteinExistence type="predicted"/>
<dbReference type="Pfam" id="PF12833">
    <property type="entry name" value="HTH_18"/>
    <property type="match status" value="1"/>
</dbReference>
<gene>
    <name evidence="5" type="ORF">GCM10022263_16210</name>
</gene>
<evidence type="ECO:0000313" key="5">
    <source>
        <dbReference type="EMBL" id="GAA3528370.1"/>
    </source>
</evidence>
<reference evidence="6" key="1">
    <citation type="journal article" date="2019" name="Int. J. Syst. Evol. Microbiol.">
        <title>The Global Catalogue of Microorganisms (GCM) 10K type strain sequencing project: providing services to taxonomists for standard genome sequencing and annotation.</title>
        <authorList>
            <consortium name="The Broad Institute Genomics Platform"/>
            <consortium name="The Broad Institute Genome Sequencing Center for Infectious Disease"/>
            <person name="Wu L."/>
            <person name="Ma J."/>
        </authorList>
    </citation>
    <scope>NUCLEOTIDE SEQUENCE [LARGE SCALE GENOMIC DNA]</scope>
    <source>
        <strain evidence="6">JCM 17460</strain>
    </source>
</reference>
<dbReference type="SMART" id="SM00342">
    <property type="entry name" value="HTH_ARAC"/>
    <property type="match status" value="1"/>
</dbReference>
<dbReference type="PANTHER" id="PTHR46796">
    <property type="entry name" value="HTH-TYPE TRANSCRIPTIONAL ACTIVATOR RHAS-RELATED"/>
    <property type="match status" value="1"/>
</dbReference>
<protein>
    <submittedName>
        <fullName evidence="5">Helix-turn-helix domain-containing protein</fullName>
    </submittedName>
</protein>
<accession>A0ABP6V7Q5</accession>
<feature type="domain" description="HTH araC/xylS-type" evidence="4">
    <location>
        <begin position="214"/>
        <end position="315"/>
    </location>
</feature>
<evidence type="ECO:0000256" key="3">
    <source>
        <dbReference type="ARBA" id="ARBA00023163"/>
    </source>
</evidence>
<dbReference type="InterPro" id="IPR050204">
    <property type="entry name" value="AraC_XylS_family_regulators"/>
</dbReference>
<evidence type="ECO:0000256" key="1">
    <source>
        <dbReference type="ARBA" id="ARBA00023015"/>
    </source>
</evidence>
<evidence type="ECO:0000256" key="2">
    <source>
        <dbReference type="ARBA" id="ARBA00023125"/>
    </source>
</evidence>
<name>A0ABP6V7Q5_9ACTN</name>
<organism evidence="5 6">
    <name type="scientific">Nocardioides daeguensis</name>
    <dbReference type="NCBI Taxonomy" id="908359"/>
    <lineage>
        <taxon>Bacteria</taxon>
        <taxon>Bacillati</taxon>
        <taxon>Actinomycetota</taxon>
        <taxon>Actinomycetes</taxon>
        <taxon>Propionibacteriales</taxon>
        <taxon>Nocardioidaceae</taxon>
        <taxon>Nocardioides</taxon>
    </lineage>
</organism>
<keyword evidence="1" id="KW-0805">Transcription regulation</keyword>
<dbReference type="RefSeq" id="WP_218233282.1">
    <property type="nucleotide sequence ID" value="NZ_BAABBB010000009.1"/>
</dbReference>
<dbReference type="PROSITE" id="PS00041">
    <property type="entry name" value="HTH_ARAC_FAMILY_1"/>
    <property type="match status" value="1"/>
</dbReference>
<dbReference type="InterPro" id="IPR035418">
    <property type="entry name" value="AraC-bd_2"/>
</dbReference>
<comment type="caution">
    <text evidence="5">The sequence shown here is derived from an EMBL/GenBank/DDBJ whole genome shotgun (WGS) entry which is preliminary data.</text>
</comment>
<dbReference type="EMBL" id="BAABBB010000009">
    <property type="protein sequence ID" value="GAA3528370.1"/>
    <property type="molecule type" value="Genomic_DNA"/>
</dbReference>